<sequence length="161" mass="17657">MKVFGFLTALLATARALAAISPEEKQEWESCTDDLIYAYNHGAARVEKPCVFWECLDTNTNKYPRGGGITAPPTLSAAKDNLFLNLIKTFDTPASGDEAACGMWACLHNDADEYNRGGVVTKTSMMLSPLCNVRGRTPARIKAKEAGRLWDSEGAGWWCMM</sequence>
<dbReference type="Proteomes" id="UP000510686">
    <property type="component" value="Chromosome 4"/>
</dbReference>
<accession>A0A7D5UZF3</accession>
<feature type="signal peptide" evidence="1">
    <location>
        <begin position="1"/>
        <end position="18"/>
    </location>
</feature>
<feature type="chain" id="PRO_5028908338" description="Ecp2 effector protein domain-containing protein" evidence="1">
    <location>
        <begin position="19"/>
        <end position="161"/>
    </location>
</feature>
<protein>
    <recommendedName>
        <fullName evidence="4">Ecp2 effector protein domain-containing protein</fullName>
    </recommendedName>
</protein>
<dbReference type="EMBL" id="CP058935">
    <property type="protein sequence ID" value="QLI71096.1"/>
    <property type="molecule type" value="Genomic_DNA"/>
</dbReference>
<keyword evidence="1" id="KW-0732">Signal</keyword>
<dbReference type="AlphaFoldDB" id="A0A7D5UZF3"/>
<gene>
    <name evidence="2" type="ORF">G6M90_00g069960</name>
</gene>
<evidence type="ECO:0000313" key="2">
    <source>
        <dbReference type="EMBL" id="QLI71096.1"/>
    </source>
</evidence>
<name>A0A7D5UZF3_9HYPO</name>
<keyword evidence="3" id="KW-1185">Reference proteome</keyword>
<evidence type="ECO:0008006" key="4">
    <source>
        <dbReference type="Google" id="ProtNLM"/>
    </source>
</evidence>
<evidence type="ECO:0000256" key="1">
    <source>
        <dbReference type="SAM" id="SignalP"/>
    </source>
</evidence>
<proteinExistence type="predicted"/>
<reference evidence="2 3" key="1">
    <citation type="submission" date="2020-07" db="EMBL/GenBank/DDBJ databases">
        <title>Telomere length de novo assembly of all 7 chromosomes of the fungus, Metarhizium brunneum, using a novel assembly pipeline.</title>
        <authorList>
            <person name="Saud z."/>
            <person name="Kortsinoglou A."/>
            <person name="Kouvelis V.N."/>
            <person name="Butt T.M."/>
        </authorList>
    </citation>
    <scope>NUCLEOTIDE SEQUENCE [LARGE SCALE GENOMIC DNA]</scope>
    <source>
        <strain evidence="2 3">4556</strain>
    </source>
</reference>
<evidence type="ECO:0000313" key="3">
    <source>
        <dbReference type="Proteomes" id="UP000510686"/>
    </source>
</evidence>
<dbReference type="KEGG" id="mbrn:26246552"/>
<dbReference type="OrthoDB" id="4905728at2759"/>
<dbReference type="GeneID" id="26246552"/>
<organism evidence="2 3">
    <name type="scientific">Metarhizium brunneum</name>
    <dbReference type="NCBI Taxonomy" id="500148"/>
    <lineage>
        <taxon>Eukaryota</taxon>
        <taxon>Fungi</taxon>
        <taxon>Dikarya</taxon>
        <taxon>Ascomycota</taxon>
        <taxon>Pezizomycotina</taxon>
        <taxon>Sordariomycetes</taxon>
        <taxon>Hypocreomycetidae</taxon>
        <taxon>Hypocreales</taxon>
        <taxon>Clavicipitaceae</taxon>
        <taxon>Metarhizium</taxon>
    </lineage>
</organism>
<dbReference type="RefSeq" id="XP_014540679.2">
    <property type="nucleotide sequence ID" value="XM_014685193.2"/>
</dbReference>